<organism evidence="1 2">
    <name type="scientific">Bacillus cereus (strain VD014)</name>
    <dbReference type="NCBI Taxonomy" id="1053223"/>
    <lineage>
        <taxon>Bacteria</taxon>
        <taxon>Bacillati</taxon>
        <taxon>Bacillota</taxon>
        <taxon>Bacilli</taxon>
        <taxon>Bacillales</taxon>
        <taxon>Bacillaceae</taxon>
        <taxon>Bacillus</taxon>
        <taxon>Bacillus cereus group</taxon>
    </lineage>
</organism>
<reference evidence="1" key="1">
    <citation type="submission" date="2012-04" db="EMBL/GenBank/DDBJ databases">
        <title>The Genome Sequence of Bacillus cereus VD014.</title>
        <authorList>
            <consortium name="The Broad Institute Genome Sequencing Platform"/>
            <consortium name="The Broad Institute Genome Sequencing Center for Infectious Disease"/>
            <person name="Feldgarden M."/>
            <person name="Van der Auwera G.A."/>
            <person name="Mahillon J."/>
            <person name="Duprez V."/>
            <person name="Timmery S."/>
            <person name="Mattelet C."/>
            <person name="Dierick K."/>
            <person name="Sun M."/>
            <person name="Yu Z."/>
            <person name="Zhu L."/>
            <person name="Hu X."/>
            <person name="Shank E.B."/>
            <person name="Swiecicka I."/>
            <person name="Hansen B.M."/>
            <person name="Andrup L."/>
            <person name="Young S.K."/>
            <person name="Zeng Q."/>
            <person name="Gargeya S."/>
            <person name="Fitzgerald M."/>
            <person name="Haas B."/>
            <person name="Abouelleil A."/>
            <person name="Alvarado L."/>
            <person name="Arachchi H.M."/>
            <person name="Berlin A."/>
            <person name="Chapman S.B."/>
            <person name="Goldberg J."/>
            <person name="Griggs A."/>
            <person name="Gujja S."/>
            <person name="Hansen M."/>
            <person name="Howarth C."/>
            <person name="Imamovic A."/>
            <person name="Larimer J."/>
            <person name="McCowen C."/>
            <person name="Montmayeur A."/>
            <person name="Murphy C."/>
            <person name="Neiman D."/>
            <person name="Pearson M."/>
            <person name="Priest M."/>
            <person name="Roberts A."/>
            <person name="Saif S."/>
            <person name="Shea T."/>
            <person name="Sisk P."/>
            <person name="Sykes S."/>
            <person name="Wortman J."/>
            <person name="Nusbaum C."/>
            <person name="Birren B."/>
        </authorList>
    </citation>
    <scope>NUCLEOTIDE SEQUENCE</scope>
    <source>
        <strain evidence="1">VD014</strain>
    </source>
</reference>
<dbReference type="RefSeq" id="WP_000904047.1">
    <property type="nucleotide sequence ID" value="NZ_JH792027.1"/>
</dbReference>
<accession>A0A9W5K1Q4</accession>
<gene>
    <name evidence="1" type="ORF">IIA_05862</name>
</gene>
<dbReference type="Proteomes" id="UP000006607">
    <property type="component" value="Unassembled WGS sequence"/>
</dbReference>
<dbReference type="AlphaFoldDB" id="A0A9W5K1Q4"/>
<sequence length="255" mass="30080">MLIDHEYQYEVKFFLKIDKVLDKANNLKDCIAKEFNISNNDFKQLDIQFIDTIEQGIYKEGWILRNRKKKNKENYELTYKKRYPIANGNIDDILNQVKSDGFHDSSDNFTVEVDWGLHKQTLNISCEKKEPIPDSSSSNLPDIKELRTMFLDNAPEIFLNWQVEKWGENQIQNSKVYGPVKAKKYEGIWESTNVNIELWTLEGYSESIIEISLEKSKDKNKSLQEHDKLKEFLCEKGWLSEEDISKTQWVIEHSN</sequence>
<evidence type="ECO:0000313" key="1">
    <source>
        <dbReference type="EMBL" id="EJR11755.1"/>
    </source>
</evidence>
<evidence type="ECO:0008006" key="3">
    <source>
        <dbReference type="Google" id="ProtNLM"/>
    </source>
</evidence>
<comment type="caution">
    <text evidence="1">The sequence shown here is derived from an EMBL/GenBank/DDBJ whole genome shotgun (WGS) entry which is preliminary data.</text>
</comment>
<dbReference type="EMBL" id="AHER01000063">
    <property type="protein sequence ID" value="EJR11755.1"/>
    <property type="molecule type" value="Genomic_DNA"/>
</dbReference>
<protein>
    <recommendedName>
        <fullName evidence="3">CYTH domain-containing protein</fullName>
    </recommendedName>
</protein>
<name>A0A9W5K1Q4_BACC8</name>
<evidence type="ECO:0000313" key="2">
    <source>
        <dbReference type="Proteomes" id="UP000006607"/>
    </source>
</evidence>
<proteinExistence type="predicted"/>